<keyword evidence="4" id="KW-1185">Reference proteome</keyword>
<dbReference type="EMBL" id="BMAV01022898">
    <property type="protein sequence ID" value="GFY78271.1"/>
    <property type="molecule type" value="Genomic_DNA"/>
</dbReference>
<accession>A0A8X6YWA8</accession>
<evidence type="ECO:0000259" key="2">
    <source>
        <dbReference type="Pfam" id="PF13383"/>
    </source>
</evidence>
<organism evidence="3 4">
    <name type="scientific">Trichonephila inaurata madagascariensis</name>
    <dbReference type="NCBI Taxonomy" id="2747483"/>
    <lineage>
        <taxon>Eukaryota</taxon>
        <taxon>Metazoa</taxon>
        <taxon>Ecdysozoa</taxon>
        <taxon>Arthropoda</taxon>
        <taxon>Chelicerata</taxon>
        <taxon>Arachnida</taxon>
        <taxon>Araneae</taxon>
        <taxon>Araneomorphae</taxon>
        <taxon>Entelegynae</taxon>
        <taxon>Araneoidea</taxon>
        <taxon>Nephilidae</taxon>
        <taxon>Trichonephila</taxon>
        <taxon>Trichonephila inaurata</taxon>
    </lineage>
</organism>
<dbReference type="Proteomes" id="UP000886998">
    <property type="component" value="Unassembled WGS sequence"/>
</dbReference>
<name>A0A8X6YWA8_9ARAC</name>
<dbReference type="InterPro" id="IPR029063">
    <property type="entry name" value="SAM-dependent_MTases_sf"/>
</dbReference>
<sequence>MIQLMFLLFQPKIDYSDRYGGKVHRFLCSSSGVSKLRKYLGLAAYMSIVAGTVFLVYCAFWLPDFRLWCKMGDFNQKGKSPDSFLLMREKERSAYDRLMHYILHPEAPCQTMEVLGGKRGRNKKFDGDKVICLEPGPGLNEDCIVYSFGIANEWSFDESIHEMFGCQVFSFDPSMGIGDHRHGDGIMFYNMGVGEFDGKITVSGQTWNMRTFDSILKHLGHWNKTIDVLKLDIEGAEYLVLEDILEKRLLNHVNHLCIEIHLPDNPYWTWVLRLLRRIEVEAGLRHFSTRNNTQMPPMRVPGFYARYEQHFFEMAWYRH</sequence>
<evidence type="ECO:0000313" key="3">
    <source>
        <dbReference type="EMBL" id="GFY78271.1"/>
    </source>
</evidence>
<dbReference type="Gene3D" id="3.40.50.150">
    <property type="entry name" value="Vaccinia Virus protein VP39"/>
    <property type="match status" value="1"/>
</dbReference>
<dbReference type="PANTHER" id="PTHR32026">
    <property type="entry name" value="METHYLTRANSFERASE-LIKE PROTEIN 24"/>
    <property type="match status" value="1"/>
</dbReference>
<keyword evidence="1" id="KW-0472">Membrane</keyword>
<keyword evidence="1" id="KW-0812">Transmembrane</keyword>
<dbReference type="InterPro" id="IPR026913">
    <property type="entry name" value="METTL24"/>
</dbReference>
<proteinExistence type="predicted"/>
<feature type="domain" description="Methyltransferase" evidence="2">
    <location>
        <begin position="99"/>
        <end position="261"/>
    </location>
</feature>
<evidence type="ECO:0000313" key="4">
    <source>
        <dbReference type="Proteomes" id="UP000886998"/>
    </source>
</evidence>
<reference evidence="3" key="1">
    <citation type="submission" date="2020-08" db="EMBL/GenBank/DDBJ databases">
        <title>Multicomponent nature underlies the extraordinary mechanical properties of spider dragline silk.</title>
        <authorList>
            <person name="Kono N."/>
            <person name="Nakamura H."/>
            <person name="Mori M."/>
            <person name="Yoshida Y."/>
            <person name="Ohtoshi R."/>
            <person name="Malay A.D."/>
            <person name="Moran D.A.P."/>
            <person name="Tomita M."/>
            <person name="Numata K."/>
            <person name="Arakawa K."/>
        </authorList>
    </citation>
    <scope>NUCLEOTIDE SEQUENCE</scope>
</reference>
<comment type="caution">
    <text evidence="3">The sequence shown here is derived from an EMBL/GenBank/DDBJ whole genome shotgun (WGS) entry which is preliminary data.</text>
</comment>
<keyword evidence="1" id="KW-1133">Transmembrane helix</keyword>
<protein>
    <submittedName>
        <fullName evidence="3">Methyltranfer_dom domain-containing protein</fullName>
    </submittedName>
</protein>
<dbReference type="PANTHER" id="PTHR32026:SF10">
    <property type="entry name" value="METHYLTRANSFERASE-LIKE PROTEIN 24-RELATED"/>
    <property type="match status" value="1"/>
</dbReference>
<gene>
    <name evidence="3" type="primary">AVEN_199701_1</name>
    <name evidence="3" type="ORF">TNIN_124581</name>
</gene>
<feature type="transmembrane region" description="Helical" evidence="1">
    <location>
        <begin position="39"/>
        <end position="62"/>
    </location>
</feature>
<dbReference type="OrthoDB" id="6406910at2759"/>
<dbReference type="Pfam" id="PF13383">
    <property type="entry name" value="Methyltransf_22"/>
    <property type="match status" value="1"/>
</dbReference>
<dbReference type="AlphaFoldDB" id="A0A8X6YWA8"/>
<evidence type="ECO:0000256" key="1">
    <source>
        <dbReference type="SAM" id="Phobius"/>
    </source>
</evidence>
<dbReference type="SUPFAM" id="SSF53335">
    <property type="entry name" value="S-adenosyl-L-methionine-dependent methyltransferases"/>
    <property type="match status" value="1"/>
</dbReference>
<dbReference type="InterPro" id="IPR025714">
    <property type="entry name" value="Methyltranfer_dom"/>
</dbReference>